<organism evidence="2">
    <name type="scientific">Bionectria ochroleuca</name>
    <name type="common">Gliocladium roseum</name>
    <dbReference type="NCBI Taxonomy" id="29856"/>
    <lineage>
        <taxon>Eukaryota</taxon>
        <taxon>Fungi</taxon>
        <taxon>Dikarya</taxon>
        <taxon>Ascomycota</taxon>
        <taxon>Pezizomycotina</taxon>
        <taxon>Sordariomycetes</taxon>
        <taxon>Hypocreomycetidae</taxon>
        <taxon>Hypocreales</taxon>
        <taxon>Bionectriaceae</taxon>
        <taxon>Clonostachys</taxon>
    </lineage>
</organism>
<evidence type="ECO:0000259" key="1">
    <source>
        <dbReference type="Pfam" id="PF14479"/>
    </source>
</evidence>
<evidence type="ECO:0000313" key="2">
    <source>
        <dbReference type="EMBL" id="CEO55088.1"/>
    </source>
</evidence>
<feature type="domain" description="Prion-inhibition and propagation HeLo" evidence="1">
    <location>
        <begin position="3"/>
        <end position="176"/>
    </location>
</feature>
<reference evidence="2" key="1">
    <citation type="submission" date="2015-01" db="EMBL/GenBank/DDBJ databases">
        <authorList>
            <person name="Durling Mikael"/>
        </authorList>
    </citation>
    <scope>NUCLEOTIDE SEQUENCE</scope>
</reference>
<gene>
    <name evidence="2" type="ORF">BN869_000011146_1</name>
</gene>
<dbReference type="EMBL" id="CDPU01000048">
    <property type="protein sequence ID" value="CEO55088.1"/>
    <property type="molecule type" value="Genomic_DNA"/>
</dbReference>
<dbReference type="Pfam" id="PF14479">
    <property type="entry name" value="HeLo"/>
    <property type="match status" value="1"/>
</dbReference>
<accession>A0A0B7KC04</accession>
<proteinExistence type="predicted"/>
<dbReference type="InterPro" id="IPR029498">
    <property type="entry name" value="HeLo_dom"/>
</dbReference>
<dbReference type="AlphaFoldDB" id="A0A0B7KC04"/>
<dbReference type="Gene3D" id="1.20.120.1020">
    <property type="entry name" value="Prion-inhibition and propagation, HeLo domain"/>
    <property type="match status" value="1"/>
</dbReference>
<protein>
    <recommendedName>
        <fullName evidence="1">Prion-inhibition and propagation HeLo domain-containing protein</fullName>
    </recommendedName>
</protein>
<sequence length="289" mass="31816">MAVTSLINLASTFDSVIKTFECIHFAETFGLDYADCMLKLANVNLRLSRWGEALKRTYRKAINLLGAIQAALETAKDSDREYNADDPSILKAKKKLSYADLSLHEAHRRIIRKRRNHLSVVEKVTWVLRDRERFKVMIDDIADKTRELEDLFPAAQNQERAIIEEAREFSESLRALMEVISERDGALASVLDSMLEPLEESVDSTVYGGSVYGGVVDVMVAQGGDTSTQHVENGIVTTVNGSSVSIQSTKGGTITQYVGNGMVSTVNGSSVSIQSVRGGNITQHFGPLK</sequence>
<name>A0A0B7KC04_BIOOC</name>
<dbReference type="InterPro" id="IPR038305">
    <property type="entry name" value="HeLo_sf"/>
</dbReference>